<evidence type="ECO:0000313" key="9">
    <source>
        <dbReference type="Proteomes" id="UP000583387"/>
    </source>
</evidence>
<comment type="similarity">
    <text evidence="2">Belongs to the bacterial solute-binding protein 5 family.</text>
</comment>
<dbReference type="Proteomes" id="UP000583387">
    <property type="component" value="Unassembled WGS sequence"/>
</dbReference>
<dbReference type="PANTHER" id="PTHR30290:SF10">
    <property type="entry name" value="PERIPLASMIC OLIGOPEPTIDE-BINDING PROTEIN-RELATED"/>
    <property type="match status" value="1"/>
</dbReference>
<evidence type="ECO:0000256" key="6">
    <source>
        <dbReference type="ARBA" id="ARBA00022927"/>
    </source>
</evidence>
<name>A0A7U7ENZ3_9GAMM</name>
<organism evidence="8 9">
    <name type="scientific">Zestomonas carbonaria</name>
    <dbReference type="NCBI Taxonomy" id="2762745"/>
    <lineage>
        <taxon>Bacteria</taxon>
        <taxon>Pseudomonadati</taxon>
        <taxon>Pseudomonadota</taxon>
        <taxon>Gammaproteobacteria</taxon>
        <taxon>Pseudomonadales</taxon>
        <taxon>Pseudomonadaceae</taxon>
        <taxon>Zestomonas</taxon>
    </lineage>
</organism>
<dbReference type="RefSeq" id="WP_187671724.1">
    <property type="nucleotide sequence ID" value="NZ_CAJFCI010000054.1"/>
</dbReference>
<dbReference type="CDD" id="cd08492">
    <property type="entry name" value="PBP2_NikA_DppA_OppA_like_15"/>
    <property type="match status" value="1"/>
</dbReference>
<evidence type="ECO:0000256" key="2">
    <source>
        <dbReference type="ARBA" id="ARBA00005695"/>
    </source>
</evidence>
<sequence length="578" mass="64895">MLDIAVFPRRVPSFATLHGALLRLAVLVVLLALVACGEEPSGQAGRDTTARNDFVYPASDYFEQAPGKRGGTLKVSVAMDTGSLDLHAISHTNAQWLGRLIYDNLVYLDDQGRITPWLARSWEVSPDGLTYTFHLRDDVTFSDGARFDAEAVLANLEHMRDPATKSPLAAAYIAPYIDGKVIDEYTFQANLREPYAPFLDVLAQSWLSIQSPKAIRENPKALAERPVGSGPFVVERYDRQQGIRLVRREDYRWAPDFLRHEGPAYLDRLEIDFIPEPLIRYTSLSAGQYDFTTDAPTQNAAAIRADDRLVFDSRIRKGNPNRGITFNTEKFPFDDVRVRKAVALAVDREGIVRISGFGEYRPKSDYLAANTRYYDPSFQDALRYDPEEANRLLDEAGWSARDAEGYRTRDGVRLGAEVLLAEGLSSLTDAVAIQSDAKKIGFELRIVQLPPLHILDRRAANDYQATGSGVWHTNTPDGLYILYHSNEIISPRRIGQNTARLRDSKLDDLLGRARQSRDEQLGRQLYSQAQQRLTELVPAVPLYENYTLTARNTRVRGVVYDTSHNTPVFTGAWLGEAP</sequence>
<keyword evidence="9" id="KW-1185">Reference proteome</keyword>
<dbReference type="InterPro" id="IPR039424">
    <property type="entry name" value="SBP_5"/>
</dbReference>
<dbReference type="GO" id="GO:0015031">
    <property type="term" value="P:protein transport"/>
    <property type="evidence" value="ECO:0007669"/>
    <property type="project" value="UniProtKB-KW"/>
</dbReference>
<dbReference type="GO" id="GO:0043190">
    <property type="term" value="C:ATP-binding cassette (ABC) transporter complex"/>
    <property type="evidence" value="ECO:0007669"/>
    <property type="project" value="InterPro"/>
</dbReference>
<evidence type="ECO:0000256" key="3">
    <source>
        <dbReference type="ARBA" id="ARBA00022448"/>
    </source>
</evidence>
<evidence type="ECO:0000256" key="5">
    <source>
        <dbReference type="ARBA" id="ARBA00022856"/>
    </source>
</evidence>
<dbReference type="PIRSF" id="PIRSF002741">
    <property type="entry name" value="MppA"/>
    <property type="match status" value="1"/>
</dbReference>
<dbReference type="GO" id="GO:0030288">
    <property type="term" value="C:outer membrane-bounded periplasmic space"/>
    <property type="evidence" value="ECO:0007669"/>
    <property type="project" value="UniProtKB-ARBA"/>
</dbReference>
<feature type="domain" description="Solute-binding protein family 5" evidence="7">
    <location>
        <begin position="114"/>
        <end position="484"/>
    </location>
</feature>
<dbReference type="EMBL" id="CAJFCI010000054">
    <property type="protein sequence ID" value="CAD5108406.1"/>
    <property type="molecule type" value="Genomic_DNA"/>
</dbReference>
<accession>A0A7U7ENZ3</accession>
<keyword evidence="3" id="KW-0813">Transport</keyword>
<evidence type="ECO:0000313" key="8">
    <source>
        <dbReference type="EMBL" id="CAD5108406.1"/>
    </source>
</evidence>
<dbReference type="SUPFAM" id="SSF53850">
    <property type="entry name" value="Periplasmic binding protein-like II"/>
    <property type="match status" value="1"/>
</dbReference>
<evidence type="ECO:0000256" key="1">
    <source>
        <dbReference type="ARBA" id="ARBA00004196"/>
    </source>
</evidence>
<comment type="subcellular location">
    <subcellularLocation>
        <location evidence="1">Cell envelope</location>
    </subcellularLocation>
</comment>
<dbReference type="PANTHER" id="PTHR30290">
    <property type="entry name" value="PERIPLASMIC BINDING COMPONENT OF ABC TRANSPORTER"/>
    <property type="match status" value="1"/>
</dbReference>
<proteinExistence type="inferred from homology"/>
<dbReference type="Gene3D" id="3.10.105.10">
    <property type="entry name" value="Dipeptide-binding Protein, Domain 3"/>
    <property type="match status" value="1"/>
</dbReference>
<reference evidence="8 9" key="1">
    <citation type="submission" date="2020-08" db="EMBL/GenBank/DDBJ databases">
        <authorList>
            <person name="Criscuolo A."/>
        </authorList>
    </citation>
    <scope>NUCLEOTIDE SEQUENCE [LARGE SCALE GENOMIC DNA]</scope>
    <source>
        <strain evidence="8">CIP111764</strain>
    </source>
</reference>
<keyword evidence="5" id="KW-0571">Peptide transport</keyword>
<dbReference type="Pfam" id="PF00496">
    <property type="entry name" value="SBP_bac_5"/>
    <property type="match status" value="1"/>
</dbReference>
<dbReference type="InterPro" id="IPR030678">
    <property type="entry name" value="Peptide/Ni-bd"/>
</dbReference>
<dbReference type="GO" id="GO:0015833">
    <property type="term" value="P:peptide transport"/>
    <property type="evidence" value="ECO:0007669"/>
    <property type="project" value="UniProtKB-KW"/>
</dbReference>
<dbReference type="InterPro" id="IPR000914">
    <property type="entry name" value="SBP_5_dom"/>
</dbReference>
<dbReference type="Gene3D" id="3.40.190.10">
    <property type="entry name" value="Periplasmic binding protein-like II"/>
    <property type="match status" value="1"/>
</dbReference>
<keyword evidence="4" id="KW-0732">Signal</keyword>
<gene>
    <name evidence="8" type="ORF">PSEWESI4_02691</name>
</gene>
<evidence type="ECO:0000259" key="7">
    <source>
        <dbReference type="Pfam" id="PF00496"/>
    </source>
</evidence>
<comment type="caution">
    <text evidence="8">The sequence shown here is derived from an EMBL/GenBank/DDBJ whole genome shotgun (WGS) entry which is preliminary data.</text>
</comment>
<dbReference type="AlphaFoldDB" id="A0A7U7ENZ3"/>
<evidence type="ECO:0000256" key="4">
    <source>
        <dbReference type="ARBA" id="ARBA00022729"/>
    </source>
</evidence>
<protein>
    <recommendedName>
        <fullName evidence="7">Solute-binding protein family 5 domain-containing protein</fullName>
    </recommendedName>
</protein>
<keyword evidence="6" id="KW-0653">Protein transport</keyword>
<dbReference type="GO" id="GO:1904680">
    <property type="term" value="F:peptide transmembrane transporter activity"/>
    <property type="evidence" value="ECO:0007669"/>
    <property type="project" value="TreeGrafter"/>
</dbReference>